<accession>A0A5C3LFZ3</accession>
<dbReference type="Proteomes" id="UP000308652">
    <property type="component" value="Unassembled WGS sequence"/>
</dbReference>
<reference evidence="1 2" key="1">
    <citation type="journal article" date="2019" name="Nat. Ecol. Evol.">
        <title>Megaphylogeny resolves global patterns of mushroom evolution.</title>
        <authorList>
            <person name="Varga T."/>
            <person name="Krizsan K."/>
            <person name="Foldi C."/>
            <person name="Dima B."/>
            <person name="Sanchez-Garcia M."/>
            <person name="Sanchez-Ramirez S."/>
            <person name="Szollosi G.J."/>
            <person name="Szarkandi J.G."/>
            <person name="Papp V."/>
            <person name="Albert L."/>
            <person name="Andreopoulos W."/>
            <person name="Angelini C."/>
            <person name="Antonin V."/>
            <person name="Barry K.W."/>
            <person name="Bougher N.L."/>
            <person name="Buchanan P."/>
            <person name="Buyck B."/>
            <person name="Bense V."/>
            <person name="Catcheside P."/>
            <person name="Chovatia M."/>
            <person name="Cooper J."/>
            <person name="Damon W."/>
            <person name="Desjardin D."/>
            <person name="Finy P."/>
            <person name="Geml J."/>
            <person name="Haridas S."/>
            <person name="Hughes K."/>
            <person name="Justo A."/>
            <person name="Karasinski D."/>
            <person name="Kautmanova I."/>
            <person name="Kiss B."/>
            <person name="Kocsube S."/>
            <person name="Kotiranta H."/>
            <person name="LaButti K.M."/>
            <person name="Lechner B.E."/>
            <person name="Liimatainen K."/>
            <person name="Lipzen A."/>
            <person name="Lukacs Z."/>
            <person name="Mihaltcheva S."/>
            <person name="Morgado L.N."/>
            <person name="Niskanen T."/>
            <person name="Noordeloos M.E."/>
            <person name="Ohm R.A."/>
            <person name="Ortiz-Santana B."/>
            <person name="Ovrebo C."/>
            <person name="Racz N."/>
            <person name="Riley R."/>
            <person name="Savchenko A."/>
            <person name="Shiryaev A."/>
            <person name="Soop K."/>
            <person name="Spirin V."/>
            <person name="Szebenyi C."/>
            <person name="Tomsovsky M."/>
            <person name="Tulloss R.E."/>
            <person name="Uehling J."/>
            <person name="Grigoriev I.V."/>
            <person name="Vagvolgyi C."/>
            <person name="Papp T."/>
            <person name="Martin F.M."/>
            <person name="Miettinen O."/>
            <person name="Hibbett D.S."/>
            <person name="Nagy L.G."/>
        </authorList>
    </citation>
    <scope>NUCLEOTIDE SEQUENCE [LARGE SCALE GENOMIC DNA]</scope>
    <source>
        <strain evidence="1 2">CBS 166.37</strain>
    </source>
</reference>
<evidence type="ECO:0000313" key="2">
    <source>
        <dbReference type="Proteomes" id="UP000308652"/>
    </source>
</evidence>
<feature type="non-terminal residue" evidence="1">
    <location>
        <position position="1"/>
    </location>
</feature>
<protein>
    <submittedName>
        <fullName evidence="1">Uncharacterized protein</fullName>
    </submittedName>
</protein>
<sequence>STSLTHSALIHHILYNSICNDFTQYIAHPREFLGNPCDVHRRWLPLPRGQRQIFGQERQIRLVVWGGYSISMDTILPICIQAVLYLTADRDTKPLE</sequence>
<gene>
    <name evidence="1" type="ORF">BDQ12DRAFT_80484</name>
</gene>
<name>A0A5C3LFZ3_9AGAR</name>
<dbReference type="EMBL" id="ML213706">
    <property type="protein sequence ID" value="TFK31797.1"/>
    <property type="molecule type" value="Genomic_DNA"/>
</dbReference>
<keyword evidence="2" id="KW-1185">Reference proteome</keyword>
<evidence type="ECO:0000313" key="1">
    <source>
        <dbReference type="EMBL" id="TFK31797.1"/>
    </source>
</evidence>
<dbReference type="AlphaFoldDB" id="A0A5C3LFZ3"/>
<organism evidence="1 2">
    <name type="scientific">Crucibulum laeve</name>
    <dbReference type="NCBI Taxonomy" id="68775"/>
    <lineage>
        <taxon>Eukaryota</taxon>
        <taxon>Fungi</taxon>
        <taxon>Dikarya</taxon>
        <taxon>Basidiomycota</taxon>
        <taxon>Agaricomycotina</taxon>
        <taxon>Agaricomycetes</taxon>
        <taxon>Agaricomycetidae</taxon>
        <taxon>Agaricales</taxon>
        <taxon>Agaricineae</taxon>
        <taxon>Nidulariaceae</taxon>
        <taxon>Crucibulum</taxon>
    </lineage>
</organism>
<proteinExistence type="predicted"/>